<organism evidence="3 4">
    <name type="scientific">Stigmatella aurantiaca</name>
    <dbReference type="NCBI Taxonomy" id="41"/>
    <lineage>
        <taxon>Bacteria</taxon>
        <taxon>Pseudomonadati</taxon>
        <taxon>Myxococcota</taxon>
        <taxon>Myxococcia</taxon>
        <taxon>Myxococcales</taxon>
        <taxon>Cystobacterineae</taxon>
        <taxon>Archangiaceae</taxon>
        <taxon>Stigmatella</taxon>
    </lineage>
</organism>
<reference evidence="4" key="1">
    <citation type="submission" date="2016-10" db="EMBL/GenBank/DDBJ databases">
        <authorList>
            <person name="Varghese N."/>
            <person name="Submissions S."/>
        </authorList>
    </citation>
    <scope>NUCLEOTIDE SEQUENCE [LARGE SCALE GENOMIC DNA]</scope>
    <source>
        <strain evidence="4">DSM 17044</strain>
    </source>
</reference>
<dbReference type="SUPFAM" id="SSF56601">
    <property type="entry name" value="beta-lactamase/transpeptidase-like"/>
    <property type="match status" value="1"/>
</dbReference>
<dbReference type="Proteomes" id="UP000182719">
    <property type="component" value="Unassembled WGS sequence"/>
</dbReference>
<accession>A0A1H7G5Q0</accession>
<dbReference type="Gene3D" id="3.40.710.10">
    <property type="entry name" value="DD-peptidase/beta-lactamase superfamily"/>
    <property type="match status" value="1"/>
</dbReference>
<evidence type="ECO:0000313" key="4">
    <source>
        <dbReference type="Proteomes" id="UP000182719"/>
    </source>
</evidence>
<keyword evidence="1" id="KW-0732">Signal</keyword>
<dbReference type="RefSeq" id="WP_075004558.1">
    <property type="nucleotide sequence ID" value="NZ_FOAP01000001.1"/>
</dbReference>
<dbReference type="InterPro" id="IPR001466">
    <property type="entry name" value="Beta-lactam-related"/>
</dbReference>
<proteinExistence type="predicted"/>
<dbReference type="AlphaFoldDB" id="A0A1H7G5Q0"/>
<dbReference type="PANTHER" id="PTHR46825:SF9">
    <property type="entry name" value="BETA-LACTAMASE-RELATED DOMAIN-CONTAINING PROTEIN"/>
    <property type="match status" value="1"/>
</dbReference>
<feature type="domain" description="Beta-lactamase-related" evidence="2">
    <location>
        <begin position="50"/>
        <end position="374"/>
    </location>
</feature>
<dbReference type="OrthoDB" id="9799367at2"/>
<feature type="chain" id="PRO_5010340114" evidence="1">
    <location>
        <begin position="24"/>
        <end position="489"/>
    </location>
</feature>
<feature type="signal peptide" evidence="1">
    <location>
        <begin position="1"/>
        <end position="23"/>
    </location>
</feature>
<dbReference type="InterPro" id="IPR012338">
    <property type="entry name" value="Beta-lactam/transpept-like"/>
</dbReference>
<dbReference type="EMBL" id="FOAP01000001">
    <property type="protein sequence ID" value="SEK31780.1"/>
    <property type="molecule type" value="Genomic_DNA"/>
</dbReference>
<keyword evidence="4" id="KW-1185">Reference proteome</keyword>
<evidence type="ECO:0000259" key="2">
    <source>
        <dbReference type="Pfam" id="PF00144"/>
    </source>
</evidence>
<protein>
    <submittedName>
        <fullName evidence="3">CubicO group peptidase, beta-lactamase class C family</fullName>
    </submittedName>
</protein>
<dbReference type="InterPro" id="IPR050491">
    <property type="entry name" value="AmpC-like"/>
</dbReference>
<gene>
    <name evidence="3" type="ORF">SAMN05444354_101269</name>
</gene>
<dbReference type="Pfam" id="PF00144">
    <property type="entry name" value="Beta-lactamase"/>
    <property type="match status" value="1"/>
</dbReference>
<evidence type="ECO:0000256" key="1">
    <source>
        <dbReference type="SAM" id="SignalP"/>
    </source>
</evidence>
<evidence type="ECO:0000313" key="3">
    <source>
        <dbReference type="EMBL" id="SEK31780.1"/>
    </source>
</evidence>
<sequence>MKLKQLVLVSALAASVAGNTACSDDPTPPAGPPACEEVASSLSLELTERIDRFIAGRMAQGHVTGLSLVVLREGKPAYVRGYGFTHVDGSQRMTACSRVSIGSTTKSMTVLALMQLVEQGKVDLDAPVTRYLPWFQTADGRGGDILVRHLLSHTAGLPRSSLLEGDMDDGALERHVREMAQVRLEYAPGTGWNYANKGYAIAGLIIQTVSGMPYEQYMARYVFRPLGMEHTTFGPPVDPAAPLAQGYGWTRGTLQPAPVMLARAQYASGAATYGSAQDVSAYLEALLAGGRSGETQVLRPESLDRMWQPAMQVAPDAAYALGWYVGTWNGRKAVFHDGMVAGSGSLFMLFPEDQMAVATVANLSSPAQEEMARGVAALLMGLEPPPATPPFYRAPSTFVPDRSVWQRYTGGYAVHGLGTMRLRQDGDRLVADVLSTQPVVTVELEAYGDNEFVTRHPLGLMEGLTLSFQQTGEDPTLLLVDGTPAGQKL</sequence>
<name>A0A1H7G5Q0_STIAU</name>
<dbReference type="PANTHER" id="PTHR46825">
    <property type="entry name" value="D-ALANYL-D-ALANINE-CARBOXYPEPTIDASE/ENDOPEPTIDASE AMPH"/>
    <property type="match status" value="1"/>
</dbReference>